<dbReference type="EMBL" id="JACIFU010000002">
    <property type="protein sequence ID" value="MBB4173925.1"/>
    <property type="molecule type" value="Genomic_DNA"/>
</dbReference>
<keyword evidence="3" id="KW-1185">Reference proteome</keyword>
<keyword evidence="1" id="KW-1133">Transmembrane helix</keyword>
<accession>A0A7W6M7L5</accession>
<dbReference type="AlphaFoldDB" id="A0A7W6M7L5"/>
<evidence type="ECO:0000313" key="2">
    <source>
        <dbReference type="EMBL" id="MBB4173925.1"/>
    </source>
</evidence>
<gene>
    <name evidence="2" type="ORF">GGR93_001698</name>
</gene>
<dbReference type="Proteomes" id="UP000565745">
    <property type="component" value="Unassembled WGS sequence"/>
</dbReference>
<sequence length="88" mass="10136">MNQFFPFAFGWVMVIVGAVFIFASKRSVWQETDRKTLEIDPIRRFYKEKFPKFDARSMSFGRVFIRIAGVLSVVVGTIIILVVVLNTS</sequence>
<protein>
    <submittedName>
        <fullName evidence="2">Uncharacterized protein YjeT (DUF2065 family)</fullName>
    </submittedName>
</protein>
<evidence type="ECO:0000256" key="1">
    <source>
        <dbReference type="SAM" id="Phobius"/>
    </source>
</evidence>
<name>A0A7W6M7L5_9RHOB</name>
<organism evidence="2 3">
    <name type="scientific">Sulfitobacter noctilucicola</name>
    <dbReference type="NCBI Taxonomy" id="1342301"/>
    <lineage>
        <taxon>Bacteria</taxon>
        <taxon>Pseudomonadati</taxon>
        <taxon>Pseudomonadota</taxon>
        <taxon>Alphaproteobacteria</taxon>
        <taxon>Rhodobacterales</taxon>
        <taxon>Roseobacteraceae</taxon>
        <taxon>Sulfitobacter</taxon>
    </lineage>
</organism>
<evidence type="ECO:0000313" key="3">
    <source>
        <dbReference type="Proteomes" id="UP000565745"/>
    </source>
</evidence>
<comment type="caution">
    <text evidence="2">The sequence shown here is derived from an EMBL/GenBank/DDBJ whole genome shotgun (WGS) entry which is preliminary data.</text>
</comment>
<keyword evidence="1" id="KW-0472">Membrane</keyword>
<reference evidence="2 3" key="1">
    <citation type="submission" date="2020-08" db="EMBL/GenBank/DDBJ databases">
        <title>Genomic Encyclopedia of Type Strains, Phase IV (KMG-IV): sequencing the most valuable type-strain genomes for metagenomic binning, comparative biology and taxonomic classification.</title>
        <authorList>
            <person name="Goeker M."/>
        </authorList>
    </citation>
    <scope>NUCLEOTIDE SEQUENCE [LARGE SCALE GENOMIC DNA]</scope>
    <source>
        <strain evidence="2 3">DSM 101015</strain>
    </source>
</reference>
<keyword evidence="1" id="KW-0812">Transmembrane</keyword>
<dbReference type="RefSeq" id="WP_025057256.1">
    <property type="nucleotide sequence ID" value="NZ_JACIFU010000002.1"/>
</dbReference>
<feature type="transmembrane region" description="Helical" evidence="1">
    <location>
        <begin position="6"/>
        <end position="24"/>
    </location>
</feature>
<feature type="transmembrane region" description="Helical" evidence="1">
    <location>
        <begin position="63"/>
        <end position="85"/>
    </location>
</feature>
<proteinExistence type="predicted"/>